<dbReference type="RefSeq" id="WP_033255535.1">
    <property type="nucleotide sequence ID" value="NZ_BSRX01000054.1"/>
</dbReference>
<dbReference type="Proteomes" id="UP001165143">
    <property type="component" value="Unassembled WGS sequence"/>
</dbReference>
<dbReference type="Gene3D" id="2.70.40.10">
    <property type="match status" value="1"/>
</dbReference>
<evidence type="ECO:0000313" key="3">
    <source>
        <dbReference type="Proteomes" id="UP001165143"/>
    </source>
</evidence>
<reference evidence="2" key="1">
    <citation type="submission" date="2023-02" db="EMBL/GenBank/DDBJ databases">
        <title>Kitasatospora phosalacinea NBRC 14362.</title>
        <authorList>
            <person name="Ichikawa N."/>
            <person name="Sato H."/>
            <person name="Tonouchi N."/>
        </authorList>
    </citation>
    <scope>NUCLEOTIDE SEQUENCE</scope>
    <source>
        <strain evidence="2">NBRC 14362</strain>
    </source>
</reference>
<dbReference type="InterPro" id="IPR011962">
    <property type="entry name" value="dCTP_deaminase"/>
</dbReference>
<gene>
    <name evidence="2" type="ORF">Kpho01_65460</name>
</gene>
<dbReference type="InterPro" id="IPR036157">
    <property type="entry name" value="dUTPase-like_sf"/>
</dbReference>
<dbReference type="OrthoDB" id="9780956at2"/>
<evidence type="ECO:0008006" key="4">
    <source>
        <dbReference type="Google" id="ProtNLM"/>
    </source>
</evidence>
<dbReference type="EMBL" id="BSRX01000054">
    <property type="protein sequence ID" value="GLW58535.1"/>
    <property type="molecule type" value="Genomic_DNA"/>
</dbReference>
<dbReference type="AlphaFoldDB" id="A0A9W6PLL5"/>
<dbReference type="PANTHER" id="PTHR42680:SF3">
    <property type="entry name" value="DCTP DEAMINASE"/>
    <property type="match status" value="1"/>
</dbReference>
<dbReference type="GO" id="GO:0006229">
    <property type="term" value="P:dUTP biosynthetic process"/>
    <property type="evidence" value="ECO:0007669"/>
    <property type="project" value="InterPro"/>
</dbReference>
<proteinExistence type="predicted"/>
<dbReference type="Pfam" id="PF22769">
    <property type="entry name" value="DCD"/>
    <property type="match status" value="1"/>
</dbReference>
<dbReference type="GO" id="GO:0008829">
    <property type="term" value="F:dCTP deaminase activity"/>
    <property type="evidence" value="ECO:0007669"/>
    <property type="project" value="InterPro"/>
</dbReference>
<evidence type="ECO:0000313" key="2">
    <source>
        <dbReference type="EMBL" id="GLW58535.1"/>
    </source>
</evidence>
<organism evidence="2 3">
    <name type="scientific">Kitasatospora phosalacinea</name>
    <dbReference type="NCBI Taxonomy" id="2065"/>
    <lineage>
        <taxon>Bacteria</taxon>
        <taxon>Bacillati</taxon>
        <taxon>Actinomycetota</taxon>
        <taxon>Actinomycetes</taxon>
        <taxon>Kitasatosporales</taxon>
        <taxon>Streptomycetaceae</taxon>
        <taxon>Kitasatospora</taxon>
    </lineage>
</organism>
<name>A0A9W6PLL5_9ACTN</name>
<protein>
    <recommendedName>
        <fullName evidence="4">Deoxycytidine triphosphate deaminase</fullName>
    </recommendedName>
</protein>
<dbReference type="SUPFAM" id="SSF51283">
    <property type="entry name" value="dUTPase-like"/>
    <property type="match status" value="1"/>
</dbReference>
<comment type="caution">
    <text evidence="2">The sequence shown here is derived from an EMBL/GenBank/DDBJ whole genome shotgun (WGS) entry which is preliminary data.</text>
</comment>
<evidence type="ECO:0000256" key="1">
    <source>
        <dbReference type="ARBA" id="ARBA00023080"/>
    </source>
</evidence>
<sequence length="176" mass="19296">MILTGPEITRQREAGRITIEPFDETQVNPNSYNYHLGPTLRVHRGQVLDTRPGDQVLEEFAIPEEGALLLPGRIYLGTTVEEIGSAHYVPSLIGRSSLGRLGIFLQFSADMGNLGAVHRWTLEIEVVQPAVVHAGDRMGQITFTAARGEVRLYDGHFGRIGEATAPTRPELLAAAR</sequence>
<accession>A0A9W6PLL5</accession>
<keyword evidence="1" id="KW-0546">Nucleotide metabolism</keyword>
<dbReference type="GO" id="GO:0015949">
    <property type="term" value="P:nucleobase-containing small molecule interconversion"/>
    <property type="evidence" value="ECO:0007669"/>
    <property type="project" value="TreeGrafter"/>
</dbReference>
<dbReference type="PANTHER" id="PTHR42680">
    <property type="entry name" value="DCTP DEAMINASE"/>
    <property type="match status" value="1"/>
</dbReference>